<feature type="compositionally biased region" description="Polar residues" evidence="2">
    <location>
        <begin position="128"/>
        <end position="143"/>
    </location>
</feature>
<evidence type="ECO:0000313" key="3">
    <source>
        <dbReference type="EMBL" id="CAF0919568.1"/>
    </source>
</evidence>
<feature type="coiled-coil region" evidence="1">
    <location>
        <begin position="164"/>
        <end position="191"/>
    </location>
</feature>
<dbReference type="EMBL" id="CAJNOC010002213">
    <property type="protein sequence ID" value="CAF0919568.1"/>
    <property type="molecule type" value="Genomic_DNA"/>
</dbReference>
<comment type="caution">
    <text evidence="3">The sequence shown here is derived from an EMBL/GenBank/DDBJ whole genome shotgun (WGS) entry which is preliminary data.</text>
</comment>
<feature type="region of interest" description="Disordered" evidence="2">
    <location>
        <begin position="82"/>
        <end position="104"/>
    </location>
</feature>
<protein>
    <submittedName>
        <fullName evidence="3">Uncharacterized protein</fullName>
    </submittedName>
</protein>
<dbReference type="OrthoDB" id="10053686at2759"/>
<name>A0A814AVE4_9BILA</name>
<accession>A0A814AVE4</accession>
<keyword evidence="1" id="KW-0175">Coiled coil</keyword>
<evidence type="ECO:0000256" key="2">
    <source>
        <dbReference type="SAM" id="MobiDB-lite"/>
    </source>
</evidence>
<organism evidence="3 4">
    <name type="scientific">Brachionus calyciflorus</name>
    <dbReference type="NCBI Taxonomy" id="104777"/>
    <lineage>
        <taxon>Eukaryota</taxon>
        <taxon>Metazoa</taxon>
        <taxon>Spiralia</taxon>
        <taxon>Gnathifera</taxon>
        <taxon>Rotifera</taxon>
        <taxon>Eurotatoria</taxon>
        <taxon>Monogononta</taxon>
        <taxon>Pseudotrocha</taxon>
        <taxon>Ploima</taxon>
        <taxon>Brachionidae</taxon>
        <taxon>Brachionus</taxon>
    </lineage>
</organism>
<sequence length="279" mass="32958">MSSQINITKLSQENEKDHYVLFYEIDNSYDIIQIDKCEELNVEKNTVKVFYPRLKKYYEEKIIYIGTQQKCNKKCKKYVARQSTQVSSTEDDDKQSEKTPVQSRNKLITVKDSKGILDRELEKFRNLNSQKRQRSLSPVNENTNISKNNIRNGENNENLTSSEYKKIKCEIENLRTEINDHFNKLKELITSSQNQQANDVQSTNELWYDDINLLDFGASNIQKYISKLMDKLYTEEEMAEKAVYIKYRVPNGKKNEYWELVKDKAARKCLDVAKKIRKN</sequence>
<feature type="region of interest" description="Disordered" evidence="2">
    <location>
        <begin position="128"/>
        <end position="157"/>
    </location>
</feature>
<proteinExistence type="predicted"/>
<gene>
    <name evidence="3" type="ORF">OXX778_LOCUS12314</name>
</gene>
<reference evidence="3" key="1">
    <citation type="submission" date="2021-02" db="EMBL/GenBank/DDBJ databases">
        <authorList>
            <person name="Nowell W R."/>
        </authorList>
    </citation>
    <scope>NUCLEOTIDE SEQUENCE</scope>
    <source>
        <strain evidence="3">Ploen Becks lab</strain>
    </source>
</reference>
<feature type="compositionally biased region" description="Low complexity" evidence="2">
    <location>
        <begin position="144"/>
        <end position="157"/>
    </location>
</feature>
<keyword evidence="4" id="KW-1185">Reference proteome</keyword>
<evidence type="ECO:0000313" key="4">
    <source>
        <dbReference type="Proteomes" id="UP000663879"/>
    </source>
</evidence>
<evidence type="ECO:0000256" key="1">
    <source>
        <dbReference type="SAM" id="Coils"/>
    </source>
</evidence>
<dbReference type="Proteomes" id="UP000663879">
    <property type="component" value="Unassembled WGS sequence"/>
</dbReference>
<dbReference type="AlphaFoldDB" id="A0A814AVE4"/>